<dbReference type="InterPro" id="IPR008139">
    <property type="entry name" value="SaposinB_dom"/>
</dbReference>
<dbReference type="Gene3D" id="1.10.225.10">
    <property type="entry name" value="Saposin-like"/>
    <property type="match status" value="1"/>
</dbReference>
<keyword evidence="4" id="KW-1185">Reference proteome</keyword>
<sequence>MKIFTIVLYFAILVGVTLSNRLMPNVFSHRLCSPCKFLFKEVKKVMPTVSKDTEQQFRNTVQKTCDRRLKTIPLLDEVCKQVTEDTIEEVFKDLDEAERLIDPDEICRKMHMCN</sequence>
<reference evidence="5" key="2">
    <citation type="submission" date="2015-08" db="UniProtKB">
        <authorList>
            <consortium name="WormBaseParasite"/>
        </authorList>
    </citation>
    <scope>IDENTIFICATION</scope>
</reference>
<proteinExistence type="predicted"/>
<reference evidence="4" key="1">
    <citation type="submission" date="2014-07" db="EMBL/GenBank/DDBJ databases">
        <authorList>
            <person name="Martin A.A"/>
            <person name="De Silva N."/>
        </authorList>
    </citation>
    <scope>NUCLEOTIDE SEQUENCE</scope>
</reference>
<feature type="chain" id="PRO_5005328836" evidence="2">
    <location>
        <begin position="20"/>
        <end position="114"/>
    </location>
</feature>
<evidence type="ECO:0000313" key="5">
    <source>
        <dbReference type="WBParaSite" id="SVE_0020500.1"/>
    </source>
</evidence>
<dbReference type="PROSITE" id="PS50015">
    <property type="entry name" value="SAP_B"/>
    <property type="match status" value="1"/>
</dbReference>
<evidence type="ECO:0000256" key="1">
    <source>
        <dbReference type="ARBA" id="ARBA00023157"/>
    </source>
</evidence>
<dbReference type="SMART" id="SM00741">
    <property type="entry name" value="SapB"/>
    <property type="match status" value="1"/>
</dbReference>
<evidence type="ECO:0000256" key="2">
    <source>
        <dbReference type="SAM" id="SignalP"/>
    </source>
</evidence>
<feature type="signal peptide" evidence="2">
    <location>
        <begin position="1"/>
        <end position="19"/>
    </location>
</feature>
<dbReference type="AlphaFoldDB" id="A0A0K0EUL1"/>
<dbReference type="WBParaSite" id="SVE_0020500.1">
    <property type="protein sequence ID" value="SVE_0020500.1"/>
    <property type="gene ID" value="SVE_0020500"/>
</dbReference>
<organism evidence="4 5">
    <name type="scientific">Strongyloides venezuelensis</name>
    <name type="common">Threadworm</name>
    <dbReference type="NCBI Taxonomy" id="75913"/>
    <lineage>
        <taxon>Eukaryota</taxon>
        <taxon>Metazoa</taxon>
        <taxon>Ecdysozoa</taxon>
        <taxon>Nematoda</taxon>
        <taxon>Chromadorea</taxon>
        <taxon>Rhabditida</taxon>
        <taxon>Tylenchina</taxon>
        <taxon>Panagrolaimomorpha</taxon>
        <taxon>Strongyloidoidea</taxon>
        <taxon>Strongyloididae</taxon>
        <taxon>Strongyloides</taxon>
    </lineage>
</organism>
<keyword evidence="2" id="KW-0732">Signal</keyword>
<dbReference type="Proteomes" id="UP000035680">
    <property type="component" value="Unassembled WGS sequence"/>
</dbReference>
<keyword evidence="1" id="KW-1015">Disulfide bond</keyword>
<dbReference type="InterPro" id="IPR011001">
    <property type="entry name" value="Saposin-like"/>
</dbReference>
<name>A0A0K0EUL1_STRVS</name>
<feature type="domain" description="Saposin B-type" evidence="3">
    <location>
        <begin position="28"/>
        <end position="114"/>
    </location>
</feature>
<evidence type="ECO:0000313" key="4">
    <source>
        <dbReference type="Proteomes" id="UP000035680"/>
    </source>
</evidence>
<evidence type="ECO:0000259" key="3">
    <source>
        <dbReference type="PROSITE" id="PS50015"/>
    </source>
</evidence>
<accession>A0A0K0EUL1</accession>
<protein>
    <submittedName>
        <fullName evidence="5">Saposin B-type domain-containing protein</fullName>
    </submittedName>
</protein>
<dbReference type="SUPFAM" id="SSF47862">
    <property type="entry name" value="Saposin"/>
    <property type="match status" value="1"/>
</dbReference>